<dbReference type="Pfam" id="PF00355">
    <property type="entry name" value="Rieske"/>
    <property type="match status" value="1"/>
</dbReference>
<dbReference type="GO" id="GO:0051213">
    <property type="term" value="F:dioxygenase activity"/>
    <property type="evidence" value="ECO:0007669"/>
    <property type="project" value="UniProtKB-KW"/>
</dbReference>
<evidence type="ECO:0000256" key="5">
    <source>
        <dbReference type="ARBA" id="ARBA00023014"/>
    </source>
</evidence>
<proteinExistence type="predicted"/>
<evidence type="ECO:0000259" key="6">
    <source>
        <dbReference type="PROSITE" id="PS51296"/>
    </source>
</evidence>
<evidence type="ECO:0000256" key="3">
    <source>
        <dbReference type="ARBA" id="ARBA00023002"/>
    </source>
</evidence>
<dbReference type="InterPro" id="IPR036922">
    <property type="entry name" value="Rieske_2Fe-2S_sf"/>
</dbReference>
<dbReference type="RefSeq" id="WP_189607394.1">
    <property type="nucleotide sequence ID" value="NZ_BMXR01000002.1"/>
</dbReference>
<dbReference type="Gene3D" id="2.102.10.10">
    <property type="entry name" value="Rieske [2Fe-2S] iron-sulphur domain"/>
    <property type="match status" value="1"/>
</dbReference>
<dbReference type="PANTHER" id="PTHR21266:SF60">
    <property type="entry name" value="3-KETOSTEROID-9-ALPHA-MONOOXYGENASE, OXYGENASE COMPONENT"/>
    <property type="match status" value="1"/>
</dbReference>
<dbReference type="Pfam" id="PF19112">
    <property type="entry name" value="VanA_C"/>
    <property type="match status" value="1"/>
</dbReference>
<gene>
    <name evidence="7" type="ORF">GCM10007392_10030</name>
</gene>
<comment type="caution">
    <text evidence="7">The sequence shown here is derived from an EMBL/GenBank/DDBJ whole genome shotgun (WGS) entry which is preliminary data.</text>
</comment>
<name>A0A918K1Z8_9GAMM</name>
<reference evidence="7" key="1">
    <citation type="journal article" date="2014" name="Int. J. Syst. Evol. Microbiol.">
        <title>Complete genome sequence of Corynebacterium casei LMG S-19264T (=DSM 44701T), isolated from a smear-ripened cheese.</title>
        <authorList>
            <consortium name="US DOE Joint Genome Institute (JGI-PGF)"/>
            <person name="Walter F."/>
            <person name="Albersmeier A."/>
            <person name="Kalinowski J."/>
            <person name="Ruckert C."/>
        </authorList>
    </citation>
    <scope>NUCLEOTIDE SEQUENCE</scope>
    <source>
        <strain evidence="7">KCTC 22169</strain>
    </source>
</reference>
<dbReference type="SUPFAM" id="SSF50022">
    <property type="entry name" value="ISP domain"/>
    <property type="match status" value="1"/>
</dbReference>
<dbReference type="InterPro" id="IPR017941">
    <property type="entry name" value="Rieske_2Fe-2S"/>
</dbReference>
<dbReference type="PROSITE" id="PS51296">
    <property type="entry name" value="RIESKE"/>
    <property type="match status" value="1"/>
</dbReference>
<dbReference type="AlphaFoldDB" id="A0A918K1Z8"/>
<dbReference type="EMBL" id="BMXR01000002">
    <property type="protein sequence ID" value="GGX45154.1"/>
    <property type="molecule type" value="Genomic_DNA"/>
</dbReference>
<evidence type="ECO:0000256" key="4">
    <source>
        <dbReference type="ARBA" id="ARBA00023004"/>
    </source>
</evidence>
<dbReference type="InterPro" id="IPR044043">
    <property type="entry name" value="VanA_C_cat"/>
</dbReference>
<dbReference type="CDD" id="cd03469">
    <property type="entry name" value="Rieske_RO_Alpha_N"/>
    <property type="match status" value="1"/>
</dbReference>
<sequence length="345" mass="39572">MSTIVETAQNPEQYLDRGLRSLWYPVAASWELGSNPLGLTRLGENIVLWRDHEGQVHAVEDRCPHRGARLSKGWNLGDRLACWYHGVEVNGNGTVCDVPAISNSPMVGQDCVRRYHVQEAQGAIFVWFGTTPDEEPAELELPEQLTDGETFSHFLCTATWRCNYQYAIDNVMDPMHGTYLHSDSHSMAEGDRQAEMTLVPTEQGFIFKKTEQAGVNFDWVEYGNSGTLWLRLSIPYQQKFGPGGPFWIVGMVVPEDADHCRVFFWRIRKVEGWQRQAWRFLYRSKLEGLHWDVLEQDRVILESLAPDARHHENLYQHDVGLSRLRRVLLKAAKQQLAKRQEAAHG</sequence>
<dbReference type="InterPro" id="IPR050584">
    <property type="entry name" value="Cholesterol_7-desaturase"/>
</dbReference>
<keyword evidence="8" id="KW-1185">Reference proteome</keyword>
<protein>
    <submittedName>
        <fullName evidence="7">3-phenylpropionate dioxygenase</fullName>
    </submittedName>
</protein>
<keyword evidence="5" id="KW-0411">Iron-sulfur</keyword>
<keyword evidence="2" id="KW-0479">Metal-binding</keyword>
<reference evidence="7" key="2">
    <citation type="submission" date="2020-09" db="EMBL/GenBank/DDBJ databases">
        <authorList>
            <person name="Sun Q."/>
            <person name="Kim S."/>
        </authorList>
    </citation>
    <scope>NUCLEOTIDE SEQUENCE</scope>
    <source>
        <strain evidence="7">KCTC 22169</strain>
    </source>
</reference>
<keyword evidence="4" id="KW-0408">Iron</keyword>
<dbReference type="Gene3D" id="3.90.380.10">
    <property type="entry name" value="Naphthalene 1,2-dioxygenase Alpha Subunit, Chain A, domain 1"/>
    <property type="match status" value="1"/>
</dbReference>
<keyword evidence="3" id="KW-0560">Oxidoreductase</keyword>
<dbReference type="GO" id="GO:0051537">
    <property type="term" value="F:2 iron, 2 sulfur cluster binding"/>
    <property type="evidence" value="ECO:0007669"/>
    <property type="project" value="UniProtKB-KW"/>
</dbReference>
<keyword evidence="1" id="KW-0001">2Fe-2S</keyword>
<accession>A0A918K1Z8</accession>
<organism evidence="7 8">
    <name type="scientific">Saccharospirillum salsuginis</name>
    <dbReference type="NCBI Taxonomy" id="418750"/>
    <lineage>
        <taxon>Bacteria</taxon>
        <taxon>Pseudomonadati</taxon>
        <taxon>Pseudomonadota</taxon>
        <taxon>Gammaproteobacteria</taxon>
        <taxon>Oceanospirillales</taxon>
        <taxon>Saccharospirillaceae</taxon>
        <taxon>Saccharospirillum</taxon>
    </lineage>
</organism>
<evidence type="ECO:0000313" key="8">
    <source>
        <dbReference type="Proteomes" id="UP000626148"/>
    </source>
</evidence>
<dbReference type="SUPFAM" id="SSF55961">
    <property type="entry name" value="Bet v1-like"/>
    <property type="match status" value="1"/>
</dbReference>
<dbReference type="PANTHER" id="PTHR21266">
    <property type="entry name" value="IRON-SULFUR DOMAIN CONTAINING PROTEIN"/>
    <property type="match status" value="1"/>
</dbReference>
<evidence type="ECO:0000313" key="7">
    <source>
        <dbReference type="EMBL" id="GGX45154.1"/>
    </source>
</evidence>
<evidence type="ECO:0000256" key="2">
    <source>
        <dbReference type="ARBA" id="ARBA00022723"/>
    </source>
</evidence>
<keyword evidence="7" id="KW-0223">Dioxygenase</keyword>
<feature type="domain" description="Rieske" evidence="6">
    <location>
        <begin position="23"/>
        <end position="126"/>
    </location>
</feature>
<dbReference type="Proteomes" id="UP000626148">
    <property type="component" value="Unassembled WGS sequence"/>
</dbReference>
<dbReference type="GO" id="GO:0046872">
    <property type="term" value="F:metal ion binding"/>
    <property type="evidence" value="ECO:0007669"/>
    <property type="project" value="UniProtKB-KW"/>
</dbReference>
<evidence type="ECO:0000256" key="1">
    <source>
        <dbReference type="ARBA" id="ARBA00022714"/>
    </source>
</evidence>